<evidence type="ECO:0000313" key="3">
    <source>
        <dbReference type="Proteomes" id="UP000590740"/>
    </source>
</evidence>
<keyword evidence="3" id="KW-1185">Reference proteome</keyword>
<dbReference type="RefSeq" id="WP_184340049.1">
    <property type="nucleotide sequence ID" value="NZ_JACHIG010000005.1"/>
</dbReference>
<dbReference type="EMBL" id="JACHIG010000005">
    <property type="protein sequence ID" value="MBB5033134.1"/>
    <property type="molecule type" value="Genomic_DNA"/>
</dbReference>
<sequence>MKQPESHHFHNGKAARAAGKPCHISDARMSHQSRTEWYAGWNYQDAAMRPAPTAEELYQNEGFFSELKASLRKAP</sequence>
<organism evidence="2 3">
    <name type="scientific">Prosthecobacter vanneervenii</name>
    <dbReference type="NCBI Taxonomy" id="48466"/>
    <lineage>
        <taxon>Bacteria</taxon>
        <taxon>Pseudomonadati</taxon>
        <taxon>Verrucomicrobiota</taxon>
        <taxon>Verrucomicrobiia</taxon>
        <taxon>Verrucomicrobiales</taxon>
        <taxon>Verrucomicrobiaceae</taxon>
        <taxon>Prosthecobacter</taxon>
    </lineage>
</organism>
<dbReference type="Proteomes" id="UP000590740">
    <property type="component" value="Unassembled WGS sequence"/>
</dbReference>
<evidence type="ECO:0000256" key="1">
    <source>
        <dbReference type="SAM" id="MobiDB-lite"/>
    </source>
</evidence>
<name>A0A7W7YBH8_9BACT</name>
<gene>
    <name evidence="2" type="ORF">HNQ65_002717</name>
</gene>
<proteinExistence type="predicted"/>
<accession>A0A7W7YBH8</accession>
<dbReference type="AlphaFoldDB" id="A0A7W7YBH8"/>
<feature type="region of interest" description="Disordered" evidence="1">
    <location>
        <begin position="1"/>
        <end position="29"/>
    </location>
</feature>
<evidence type="ECO:0000313" key="2">
    <source>
        <dbReference type="EMBL" id="MBB5033134.1"/>
    </source>
</evidence>
<reference evidence="2 3" key="1">
    <citation type="submission" date="2020-08" db="EMBL/GenBank/DDBJ databases">
        <title>Genomic Encyclopedia of Type Strains, Phase IV (KMG-IV): sequencing the most valuable type-strain genomes for metagenomic binning, comparative biology and taxonomic classification.</title>
        <authorList>
            <person name="Goeker M."/>
        </authorList>
    </citation>
    <scope>NUCLEOTIDE SEQUENCE [LARGE SCALE GENOMIC DNA]</scope>
    <source>
        <strain evidence="2 3">DSM 12252</strain>
    </source>
</reference>
<comment type="caution">
    <text evidence="2">The sequence shown here is derived from an EMBL/GenBank/DDBJ whole genome shotgun (WGS) entry which is preliminary data.</text>
</comment>
<protein>
    <submittedName>
        <fullName evidence="2">Uncharacterized protein</fullName>
    </submittedName>
</protein>